<keyword evidence="3" id="KW-0238">DNA-binding</keyword>
<feature type="compositionally biased region" description="Acidic residues" evidence="6">
    <location>
        <begin position="86"/>
        <end position="104"/>
    </location>
</feature>
<evidence type="ECO:0000256" key="1">
    <source>
        <dbReference type="ARBA" id="ARBA00004123"/>
    </source>
</evidence>
<evidence type="ECO:0000259" key="7">
    <source>
        <dbReference type="PROSITE" id="PS50863"/>
    </source>
</evidence>
<feature type="compositionally biased region" description="Basic and acidic residues" evidence="6">
    <location>
        <begin position="107"/>
        <end position="119"/>
    </location>
</feature>
<evidence type="ECO:0000256" key="6">
    <source>
        <dbReference type="SAM" id="MobiDB-lite"/>
    </source>
</evidence>
<accession>A0ABS8TMZ0</accession>
<evidence type="ECO:0000313" key="8">
    <source>
        <dbReference type="EMBL" id="MCD7472245.1"/>
    </source>
</evidence>
<dbReference type="InterPro" id="IPR015300">
    <property type="entry name" value="DNA-bd_pseudobarrel_sf"/>
</dbReference>
<dbReference type="PROSITE" id="PS50863">
    <property type="entry name" value="B3"/>
    <property type="match status" value="1"/>
</dbReference>
<feature type="region of interest" description="Disordered" evidence="6">
    <location>
        <begin position="73"/>
        <end position="137"/>
    </location>
</feature>
<keyword evidence="2" id="KW-0805">Transcription regulation</keyword>
<organism evidence="8 9">
    <name type="scientific">Datura stramonium</name>
    <name type="common">Jimsonweed</name>
    <name type="synonym">Common thornapple</name>
    <dbReference type="NCBI Taxonomy" id="4076"/>
    <lineage>
        <taxon>Eukaryota</taxon>
        <taxon>Viridiplantae</taxon>
        <taxon>Streptophyta</taxon>
        <taxon>Embryophyta</taxon>
        <taxon>Tracheophyta</taxon>
        <taxon>Spermatophyta</taxon>
        <taxon>Magnoliopsida</taxon>
        <taxon>eudicotyledons</taxon>
        <taxon>Gunneridae</taxon>
        <taxon>Pentapetalae</taxon>
        <taxon>asterids</taxon>
        <taxon>lamiids</taxon>
        <taxon>Solanales</taxon>
        <taxon>Solanaceae</taxon>
        <taxon>Solanoideae</taxon>
        <taxon>Datureae</taxon>
        <taxon>Datura</taxon>
    </lineage>
</organism>
<evidence type="ECO:0000256" key="3">
    <source>
        <dbReference type="ARBA" id="ARBA00023125"/>
    </source>
</evidence>
<dbReference type="InterPro" id="IPR050655">
    <property type="entry name" value="Plant_B3_domain"/>
</dbReference>
<evidence type="ECO:0000256" key="2">
    <source>
        <dbReference type="ARBA" id="ARBA00023015"/>
    </source>
</evidence>
<name>A0ABS8TMZ0_DATST</name>
<reference evidence="8 9" key="1">
    <citation type="journal article" date="2021" name="BMC Genomics">
        <title>Datura genome reveals duplications of psychoactive alkaloid biosynthetic genes and high mutation rate following tissue culture.</title>
        <authorList>
            <person name="Rajewski A."/>
            <person name="Carter-House D."/>
            <person name="Stajich J."/>
            <person name="Litt A."/>
        </authorList>
    </citation>
    <scope>NUCLEOTIDE SEQUENCE [LARGE SCALE GENOMIC DNA]</scope>
    <source>
        <strain evidence="8">AR-01</strain>
    </source>
</reference>
<dbReference type="PANTHER" id="PTHR31920:SF113">
    <property type="entry name" value="TF-B3 DOMAIN-CONTAINING PROTEIN"/>
    <property type="match status" value="1"/>
</dbReference>
<comment type="caution">
    <text evidence="8">The sequence shown here is derived from an EMBL/GenBank/DDBJ whole genome shotgun (WGS) entry which is preliminary data.</text>
</comment>
<sequence length="160" mass="18057">MLAKTCLVKTDVAGMSWEAKIEREKPNYFICKLGWPQFVVYHKLEIGDVLFFFLIDKSRFHVLPYSQKCSRNLRGGQPFEELSCSSEEEEEGEGEGEEVEEAGENIEASRKSKKAKMEPVELSDSEEQIVDPSGGSKDAGNPCYSHLSNLDLFLCTFGYI</sequence>
<dbReference type="Proteomes" id="UP000823775">
    <property type="component" value="Unassembled WGS sequence"/>
</dbReference>
<feature type="domain" description="TF-B3" evidence="7">
    <location>
        <begin position="1"/>
        <end position="68"/>
    </location>
</feature>
<proteinExistence type="predicted"/>
<keyword evidence="5" id="KW-0539">Nucleus</keyword>
<dbReference type="InterPro" id="IPR003340">
    <property type="entry name" value="B3_DNA-bd"/>
</dbReference>
<dbReference type="SUPFAM" id="SSF101936">
    <property type="entry name" value="DNA-binding pseudobarrel domain"/>
    <property type="match status" value="1"/>
</dbReference>
<dbReference type="EMBL" id="JACEIK010001794">
    <property type="protein sequence ID" value="MCD7472245.1"/>
    <property type="molecule type" value="Genomic_DNA"/>
</dbReference>
<dbReference type="PANTHER" id="PTHR31920">
    <property type="entry name" value="B3 DOMAIN-CONTAINING"/>
    <property type="match status" value="1"/>
</dbReference>
<evidence type="ECO:0000256" key="4">
    <source>
        <dbReference type="ARBA" id="ARBA00023163"/>
    </source>
</evidence>
<evidence type="ECO:0000313" key="9">
    <source>
        <dbReference type="Proteomes" id="UP000823775"/>
    </source>
</evidence>
<dbReference type="CDD" id="cd10017">
    <property type="entry name" value="B3_DNA"/>
    <property type="match status" value="1"/>
</dbReference>
<dbReference type="Gene3D" id="2.40.330.10">
    <property type="entry name" value="DNA-binding pseudobarrel domain"/>
    <property type="match status" value="1"/>
</dbReference>
<gene>
    <name evidence="8" type="ORF">HAX54_013271</name>
</gene>
<protein>
    <recommendedName>
        <fullName evidence="7">TF-B3 domain-containing protein</fullName>
    </recommendedName>
</protein>
<keyword evidence="4" id="KW-0804">Transcription</keyword>
<evidence type="ECO:0000256" key="5">
    <source>
        <dbReference type="ARBA" id="ARBA00023242"/>
    </source>
</evidence>
<comment type="subcellular location">
    <subcellularLocation>
        <location evidence="1">Nucleus</location>
    </subcellularLocation>
</comment>
<keyword evidence="9" id="KW-1185">Reference proteome</keyword>